<dbReference type="InterPro" id="IPR014752">
    <property type="entry name" value="Arrestin-like_C"/>
</dbReference>
<evidence type="ECO:0000313" key="4">
    <source>
        <dbReference type="Proteomes" id="UP000030762"/>
    </source>
</evidence>
<protein>
    <recommendedName>
        <fullName evidence="5">Arrestin C-terminal-like domain-containing protein</fullName>
    </recommendedName>
</protein>
<dbReference type="InterPro" id="IPR014756">
    <property type="entry name" value="Ig_E-set"/>
</dbReference>
<accession>T0PVV9</accession>
<dbReference type="InterPro" id="IPR050357">
    <property type="entry name" value="Arrestin_domain-protein"/>
</dbReference>
<feature type="domain" description="Arrestin C-terminal-like" evidence="2">
    <location>
        <begin position="186"/>
        <end position="311"/>
    </location>
</feature>
<organism evidence="3 4">
    <name type="scientific">Saprolegnia diclina (strain VS20)</name>
    <dbReference type="NCBI Taxonomy" id="1156394"/>
    <lineage>
        <taxon>Eukaryota</taxon>
        <taxon>Sar</taxon>
        <taxon>Stramenopiles</taxon>
        <taxon>Oomycota</taxon>
        <taxon>Saprolegniomycetes</taxon>
        <taxon>Saprolegniales</taxon>
        <taxon>Saprolegniaceae</taxon>
        <taxon>Saprolegnia</taxon>
    </lineage>
</organism>
<dbReference type="EMBL" id="JH767232">
    <property type="protein sequence ID" value="EQC26396.1"/>
    <property type="molecule type" value="Genomic_DNA"/>
</dbReference>
<evidence type="ECO:0000259" key="1">
    <source>
        <dbReference type="Pfam" id="PF00339"/>
    </source>
</evidence>
<dbReference type="AlphaFoldDB" id="T0PVV9"/>
<dbReference type="VEuPathDB" id="FungiDB:SDRG_15741"/>
<evidence type="ECO:0008006" key="5">
    <source>
        <dbReference type="Google" id="ProtNLM"/>
    </source>
</evidence>
<gene>
    <name evidence="3" type="ORF">SDRG_15741</name>
</gene>
<dbReference type="GO" id="GO:0005737">
    <property type="term" value="C:cytoplasm"/>
    <property type="evidence" value="ECO:0007669"/>
    <property type="project" value="TreeGrafter"/>
</dbReference>
<dbReference type="GO" id="GO:0015031">
    <property type="term" value="P:protein transport"/>
    <property type="evidence" value="ECO:0007669"/>
    <property type="project" value="TreeGrafter"/>
</dbReference>
<evidence type="ECO:0000259" key="2">
    <source>
        <dbReference type="Pfam" id="PF02752"/>
    </source>
</evidence>
<sequence length="324" mass="35853">MAAFVGELLGLRGKGSIAIVVDKPHYISGEVVSGSLQVDVLEPIECNEVVVVISGKEKVHWSETHDEGSGDNRRSVTRTFSSSRCFLNQAIVLYSAQHHISPGQYIYPFQYQLPTGLPGTYDNQRHDGVDARIQYSMKGRLRVNGFFSKDVKRRQTFVVYAQLAGYVAPSVAEKTQVVRFLCCFNQGTCYLRVAMDKNMYTPGDVPMILCDIRNESAKDVRSMRCELVRIVDVMADGKHRTLQKTICGATFPGVVAGAQLSQPQPFQLLGHGEALYPSTRGSLLGCRYEIRVTCDIAWCPDVQLELPIALGGPFLLRVDPFVAA</sequence>
<dbReference type="eggNOG" id="KOG3780">
    <property type="taxonomic scope" value="Eukaryota"/>
</dbReference>
<keyword evidence="4" id="KW-1185">Reference proteome</keyword>
<dbReference type="InParanoid" id="T0PVV9"/>
<dbReference type="InterPro" id="IPR011021">
    <property type="entry name" value="Arrestin-like_N"/>
</dbReference>
<dbReference type="PANTHER" id="PTHR11188">
    <property type="entry name" value="ARRESTIN DOMAIN CONTAINING PROTEIN"/>
    <property type="match status" value="1"/>
</dbReference>
<dbReference type="Gene3D" id="2.60.40.640">
    <property type="match status" value="2"/>
</dbReference>
<feature type="domain" description="Arrestin-like N-terminal" evidence="1">
    <location>
        <begin position="21"/>
        <end position="158"/>
    </location>
</feature>
<dbReference type="Pfam" id="PF02752">
    <property type="entry name" value="Arrestin_C"/>
    <property type="match status" value="1"/>
</dbReference>
<dbReference type="SUPFAM" id="SSF81296">
    <property type="entry name" value="E set domains"/>
    <property type="match status" value="2"/>
</dbReference>
<dbReference type="RefSeq" id="XP_008620145.1">
    <property type="nucleotide sequence ID" value="XM_008621923.1"/>
</dbReference>
<evidence type="ECO:0000313" key="3">
    <source>
        <dbReference type="EMBL" id="EQC26396.1"/>
    </source>
</evidence>
<dbReference type="GeneID" id="19956468"/>
<proteinExistence type="predicted"/>
<dbReference type="PANTHER" id="PTHR11188:SF17">
    <property type="entry name" value="FI21816P1"/>
    <property type="match status" value="1"/>
</dbReference>
<dbReference type="InterPro" id="IPR011022">
    <property type="entry name" value="Arrestin_C-like"/>
</dbReference>
<reference evidence="3 4" key="1">
    <citation type="submission" date="2012-04" db="EMBL/GenBank/DDBJ databases">
        <title>The Genome Sequence of Saprolegnia declina VS20.</title>
        <authorList>
            <consortium name="The Broad Institute Genome Sequencing Platform"/>
            <person name="Russ C."/>
            <person name="Nusbaum C."/>
            <person name="Tyler B."/>
            <person name="van West P."/>
            <person name="Dieguez-Uribeondo J."/>
            <person name="de Bruijn I."/>
            <person name="Tripathy S."/>
            <person name="Jiang R."/>
            <person name="Young S.K."/>
            <person name="Zeng Q."/>
            <person name="Gargeya S."/>
            <person name="Fitzgerald M."/>
            <person name="Haas B."/>
            <person name="Abouelleil A."/>
            <person name="Alvarado L."/>
            <person name="Arachchi H.M."/>
            <person name="Berlin A."/>
            <person name="Chapman S.B."/>
            <person name="Goldberg J."/>
            <person name="Griggs A."/>
            <person name="Gujja S."/>
            <person name="Hansen M."/>
            <person name="Howarth C."/>
            <person name="Imamovic A."/>
            <person name="Larimer J."/>
            <person name="McCowen C."/>
            <person name="Montmayeur A."/>
            <person name="Murphy C."/>
            <person name="Neiman D."/>
            <person name="Pearson M."/>
            <person name="Priest M."/>
            <person name="Roberts A."/>
            <person name="Saif S."/>
            <person name="Shea T."/>
            <person name="Sisk P."/>
            <person name="Sykes S."/>
            <person name="Wortman J."/>
            <person name="Nusbaum C."/>
            <person name="Birren B."/>
        </authorList>
    </citation>
    <scope>NUCLEOTIDE SEQUENCE [LARGE SCALE GENOMIC DNA]</scope>
    <source>
        <strain evidence="3 4">VS20</strain>
    </source>
</reference>
<name>T0PVV9_SAPDV</name>
<dbReference type="Proteomes" id="UP000030762">
    <property type="component" value="Unassembled WGS sequence"/>
</dbReference>
<dbReference type="STRING" id="1156394.T0PVV9"/>
<dbReference type="OMA" id="QSYSERM"/>
<dbReference type="OrthoDB" id="7785529at2759"/>
<dbReference type="Pfam" id="PF00339">
    <property type="entry name" value="Arrestin_N"/>
    <property type="match status" value="1"/>
</dbReference>